<sequence length="220" mass="25256">MPAKAGLILRQLLQHQPWRAAETVDQHFELKTPQFPEPLALSGSADDFPFSSVQAKLGDSAGDGDGDWELGRNDSAMHTYSADKNFQEEEQEGSTKERTAKQDKKVIMKDEKMDTREENRMSELNGKIRHPRYLSETLKDGYQLLSPTLSADYFKIQEVVDAFLQGLRNRLASSLSCLYKYYLLSRRKAVPKMYEVLGIISFKRSAYITTNMIRFYGRRL</sequence>
<evidence type="ECO:0000313" key="2">
    <source>
        <dbReference type="EMBL" id="VEL21753.1"/>
    </source>
</evidence>
<gene>
    <name evidence="2" type="ORF">PXEA_LOCUS15193</name>
</gene>
<feature type="compositionally biased region" description="Basic and acidic residues" evidence="1">
    <location>
        <begin position="93"/>
        <end position="104"/>
    </location>
</feature>
<feature type="region of interest" description="Disordered" evidence="1">
    <location>
        <begin position="85"/>
        <end position="104"/>
    </location>
</feature>
<evidence type="ECO:0000256" key="1">
    <source>
        <dbReference type="SAM" id="MobiDB-lite"/>
    </source>
</evidence>
<comment type="caution">
    <text evidence="2">The sequence shown here is derived from an EMBL/GenBank/DDBJ whole genome shotgun (WGS) entry which is preliminary data.</text>
</comment>
<reference evidence="2" key="1">
    <citation type="submission" date="2018-11" db="EMBL/GenBank/DDBJ databases">
        <authorList>
            <consortium name="Pathogen Informatics"/>
        </authorList>
    </citation>
    <scope>NUCLEOTIDE SEQUENCE</scope>
</reference>
<dbReference type="AlphaFoldDB" id="A0A3S5AJI2"/>
<feature type="region of interest" description="Disordered" evidence="1">
    <location>
        <begin position="38"/>
        <end position="73"/>
    </location>
</feature>
<organism evidence="2 3">
    <name type="scientific">Protopolystoma xenopodis</name>
    <dbReference type="NCBI Taxonomy" id="117903"/>
    <lineage>
        <taxon>Eukaryota</taxon>
        <taxon>Metazoa</taxon>
        <taxon>Spiralia</taxon>
        <taxon>Lophotrochozoa</taxon>
        <taxon>Platyhelminthes</taxon>
        <taxon>Monogenea</taxon>
        <taxon>Polyopisthocotylea</taxon>
        <taxon>Polystomatidea</taxon>
        <taxon>Polystomatidae</taxon>
        <taxon>Protopolystoma</taxon>
    </lineage>
</organism>
<protein>
    <submittedName>
        <fullName evidence="2">Uncharacterized protein</fullName>
    </submittedName>
</protein>
<proteinExistence type="predicted"/>
<keyword evidence="3" id="KW-1185">Reference proteome</keyword>
<name>A0A3S5AJI2_9PLAT</name>
<dbReference type="EMBL" id="CAAALY010052916">
    <property type="protein sequence ID" value="VEL21753.1"/>
    <property type="molecule type" value="Genomic_DNA"/>
</dbReference>
<evidence type="ECO:0000313" key="3">
    <source>
        <dbReference type="Proteomes" id="UP000784294"/>
    </source>
</evidence>
<dbReference type="Proteomes" id="UP000784294">
    <property type="component" value="Unassembled WGS sequence"/>
</dbReference>
<accession>A0A3S5AJI2</accession>